<dbReference type="PRINTS" id="PR00740">
    <property type="entry name" value="GLHYDRLASE27"/>
</dbReference>
<evidence type="ECO:0000256" key="5">
    <source>
        <dbReference type="SAM" id="SignalP"/>
    </source>
</evidence>
<dbReference type="Gene3D" id="2.60.40.1180">
    <property type="entry name" value="Golgi alpha-mannosidase II"/>
    <property type="match status" value="1"/>
</dbReference>
<name>A0A922CEP8_MANSE</name>
<dbReference type="EC" id="3.2.1.-" evidence="4"/>
<dbReference type="PANTHER" id="PTHR11452:SF83">
    <property type="entry name" value="ALPHA-GALACTOSIDASE"/>
    <property type="match status" value="1"/>
</dbReference>
<accession>A0A922CEP8</accession>
<dbReference type="GO" id="GO:0009311">
    <property type="term" value="P:oligosaccharide metabolic process"/>
    <property type="evidence" value="ECO:0007669"/>
    <property type="project" value="TreeGrafter"/>
</dbReference>
<dbReference type="InterPro" id="IPR013785">
    <property type="entry name" value="Aldolase_TIM"/>
</dbReference>
<comment type="caution">
    <text evidence="6">The sequence shown here is derived from an EMBL/GenBank/DDBJ whole genome shotgun (WGS) entry which is preliminary data.</text>
</comment>
<dbReference type="Pfam" id="PF16499">
    <property type="entry name" value="Melibiase_2"/>
    <property type="match status" value="1"/>
</dbReference>
<dbReference type="EMBL" id="JH668302">
    <property type="protein sequence ID" value="KAG6443421.1"/>
    <property type="molecule type" value="Genomic_DNA"/>
</dbReference>
<evidence type="ECO:0000256" key="3">
    <source>
        <dbReference type="ARBA" id="ARBA00023295"/>
    </source>
</evidence>
<dbReference type="GO" id="GO:0016139">
    <property type="term" value="P:glycoside catabolic process"/>
    <property type="evidence" value="ECO:0007669"/>
    <property type="project" value="TreeGrafter"/>
</dbReference>
<gene>
    <name evidence="6" type="ORF">O3G_MSEX002845</name>
</gene>
<dbReference type="SUPFAM" id="SSF51445">
    <property type="entry name" value="(Trans)glycosidases"/>
    <property type="match status" value="1"/>
</dbReference>
<dbReference type="FunFam" id="3.20.20.70:FF:000197">
    <property type="entry name" value="Alpha-galactosidase"/>
    <property type="match status" value="1"/>
</dbReference>
<dbReference type="InterPro" id="IPR000111">
    <property type="entry name" value="Glyco_hydro_27/36_CS"/>
</dbReference>
<keyword evidence="5" id="KW-0732">Signal</keyword>
<dbReference type="Gene3D" id="3.20.20.70">
    <property type="entry name" value="Aldolase class I"/>
    <property type="match status" value="1"/>
</dbReference>
<protein>
    <recommendedName>
        <fullName evidence="4">Alpha-galactosidase</fullName>
        <ecNumber evidence="4">3.2.1.-</ecNumber>
    </recommendedName>
</protein>
<dbReference type="InterPro" id="IPR017853">
    <property type="entry name" value="GH"/>
</dbReference>
<keyword evidence="2 4" id="KW-0378">Hydrolase</keyword>
<dbReference type="CDD" id="cd14792">
    <property type="entry name" value="GH27"/>
    <property type="match status" value="1"/>
</dbReference>
<feature type="signal peptide" evidence="5">
    <location>
        <begin position="1"/>
        <end position="18"/>
    </location>
</feature>
<dbReference type="PANTHER" id="PTHR11452">
    <property type="entry name" value="ALPHA-GALACTOSIDASE/ALPHA-N-ACETYLGALACTOSAMINIDASE"/>
    <property type="match status" value="1"/>
</dbReference>
<comment type="similarity">
    <text evidence="1 4">Belongs to the glycosyl hydrolase 27 family.</text>
</comment>
<dbReference type="Proteomes" id="UP000791440">
    <property type="component" value="Unassembled WGS sequence"/>
</dbReference>
<dbReference type="InterPro" id="IPR013780">
    <property type="entry name" value="Glyco_hydro_b"/>
</dbReference>
<evidence type="ECO:0000313" key="7">
    <source>
        <dbReference type="Proteomes" id="UP000791440"/>
    </source>
</evidence>
<dbReference type="SUPFAM" id="SSF51011">
    <property type="entry name" value="Glycosyl hydrolase domain"/>
    <property type="match status" value="1"/>
</dbReference>
<feature type="chain" id="PRO_5037356122" description="Alpha-galactosidase" evidence="5">
    <location>
        <begin position="19"/>
        <end position="412"/>
    </location>
</feature>
<organism evidence="6 7">
    <name type="scientific">Manduca sexta</name>
    <name type="common">Tobacco hawkmoth</name>
    <name type="synonym">Tobacco hornworm</name>
    <dbReference type="NCBI Taxonomy" id="7130"/>
    <lineage>
        <taxon>Eukaryota</taxon>
        <taxon>Metazoa</taxon>
        <taxon>Ecdysozoa</taxon>
        <taxon>Arthropoda</taxon>
        <taxon>Hexapoda</taxon>
        <taxon>Insecta</taxon>
        <taxon>Pterygota</taxon>
        <taxon>Neoptera</taxon>
        <taxon>Endopterygota</taxon>
        <taxon>Lepidoptera</taxon>
        <taxon>Glossata</taxon>
        <taxon>Ditrysia</taxon>
        <taxon>Bombycoidea</taxon>
        <taxon>Sphingidae</taxon>
        <taxon>Sphinginae</taxon>
        <taxon>Sphingini</taxon>
        <taxon>Manduca</taxon>
    </lineage>
</organism>
<evidence type="ECO:0000256" key="1">
    <source>
        <dbReference type="ARBA" id="ARBA00009743"/>
    </source>
</evidence>
<keyword evidence="4" id="KW-1015">Disulfide bond</keyword>
<evidence type="ECO:0000313" key="6">
    <source>
        <dbReference type="EMBL" id="KAG6443421.1"/>
    </source>
</evidence>
<proteinExistence type="inferred from homology"/>
<reference evidence="6" key="1">
    <citation type="journal article" date="2016" name="Insect Biochem. Mol. Biol.">
        <title>Multifaceted biological insights from a draft genome sequence of the tobacco hornworm moth, Manduca sexta.</title>
        <authorList>
            <person name="Kanost M.R."/>
            <person name="Arrese E.L."/>
            <person name="Cao X."/>
            <person name="Chen Y.R."/>
            <person name="Chellapilla S."/>
            <person name="Goldsmith M.R."/>
            <person name="Grosse-Wilde E."/>
            <person name="Heckel D.G."/>
            <person name="Herndon N."/>
            <person name="Jiang H."/>
            <person name="Papanicolaou A."/>
            <person name="Qu J."/>
            <person name="Soulages J.L."/>
            <person name="Vogel H."/>
            <person name="Walters J."/>
            <person name="Waterhouse R.M."/>
            <person name="Ahn S.J."/>
            <person name="Almeida F.C."/>
            <person name="An C."/>
            <person name="Aqrawi P."/>
            <person name="Bretschneider A."/>
            <person name="Bryant W.B."/>
            <person name="Bucks S."/>
            <person name="Chao H."/>
            <person name="Chevignon G."/>
            <person name="Christen J.M."/>
            <person name="Clarke D.F."/>
            <person name="Dittmer N.T."/>
            <person name="Ferguson L.C.F."/>
            <person name="Garavelou S."/>
            <person name="Gordon K.H.J."/>
            <person name="Gunaratna R.T."/>
            <person name="Han Y."/>
            <person name="Hauser F."/>
            <person name="He Y."/>
            <person name="Heidel-Fischer H."/>
            <person name="Hirsh A."/>
            <person name="Hu Y."/>
            <person name="Jiang H."/>
            <person name="Kalra D."/>
            <person name="Klinner C."/>
            <person name="Konig C."/>
            <person name="Kovar C."/>
            <person name="Kroll A.R."/>
            <person name="Kuwar S.S."/>
            <person name="Lee S.L."/>
            <person name="Lehman R."/>
            <person name="Li K."/>
            <person name="Li Z."/>
            <person name="Liang H."/>
            <person name="Lovelace S."/>
            <person name="Lu Z."/>
            <person name="Mansfield J.H."/>
            <person name="McCulloch K.J."/>
            <person name="Mathew T."/>
            <person name="Morton B."/>
            <person name="Muzny D.M."/>
            <person name="Neunemann D."/>
            <person name="Ongeri F."/>
            <person name="Pauchet Y."/>
            <person name="Pu L.L."/>
            <person name="Pyrousis I."/>
            <person name="Rao X.J."/>
            <person name="Redding A."/>
            <person name="Roesel C."/>
            <person name="Sanchez-Gracia A."/>
            <person name="Schaack S."/>
            <person name="Shukla A."/>
            <person name="Tetreau G."/>
            <person name="Wang Y."/>
            <person name="Xiong G.H."/>
            <person name="Traut W."/>
            <person name="Walsh T.K."/>
            <person name="Worley K.C."/>
            <person name="Wu D."/>
            <person name="Wu W."/>
            <person name="Wu Y.Q."/>
            <person name="Zhang X."/>
            <person name="Zou Z."/>
            <person name="Zucker H."/>
            <person name="Briscoe A.D."/>
            <person name="Burmester T."/>
            <person name="Clem R.J."/>
            <person name="Feyereisen R."/>
            <person name="Grimmelikhuijzen C.J.P."/>
            <person name="Hamodrakas S.J."/>
            <person name="Hansson B.S."/>
            <person name="Huguet E."/>
            <person name="Jermiin L.S."/>
            <person name="Lan Q."/>
            <person name="Lehman H.K."/>
            <person name="Lorenzen M."/>
            <person name="Merzendorfer H."/>
            <person name="Michalopoulos I."/>
            <person name="Morton D.B."/>
            <person name="Muthukrishnan S."/>
            <person name="Oakeshott J.G."/>
            <person name="Palmer W."/>
            <person name="Park Y."/>
            <person name="Passarelli A.L."/>
            <person name="Rozas J."/>
            <person name="Schwartz L.M."/>
            <person name="Smith W."/>
            <person name="Southgate A."/>
            <person name="Vilcinskas A."/>
            <person name="Vogt R."/>
            <person name="Wang P."/>
            <person name="Werren J."/>
            <person name="Yu X.Q."/>
            <person name="Zhou J.J."/>
            <person name="Brown S.J."/>
            <person name="Scherer S.E."/>
            <person name="Richards S."/>
            <person name="Blissard G.W."/>
        </authorList>
    </citation>
    <scope>NUCLEOTIDE SEQUENCE</scope>
</reference>
<dbReference type="GO" id="GO:0004557">
    <property type="term" value="F:alpha-galactosidase activity"/>
    <property type="evidence" value="ECO:0007669"/>
    <property type="project" value="TreeGrafter"/>
</dbReference>
<reference evidence="6" key="2">
    <citation type="submission" date="2020-12" db="EMBL/GenBank/DDBJ databases">
        <authorList>
            <person name="Kanost M."/>
        </authorList>
    </citation>
    <scope>NUCLEOTIDE SEQUENCE</scope>
</reference>
<evidence type="ECO:0000256" key="2">
    <source>
        <dbReference type="ARBA" id="ARBA00022801"/>
    </source>
</evidence>
<dbReference type="AlphaFoldDB" id="A0A922CEP8"/>
<keyword evidence="7" id="KW-1185">Reference proteome</keyword>
<comment type="subunit">
    <text evidence="4">Homodimer.</text>
</comment>
<evidence type="ECO:0000256" key="4">
    <source>
        <dbReference type="RuleBase" id="RU361168"/>
    </source>
</evidence>
<dbReference type="GO" id="GO:0005737">
    <property type="term" value="C:cytoplasm"/>
    <property type="evidence" value="ECO:0007669"/>
    <property type="project" value="TreeGrafter"/>
</dbReference>
<dbReference type="PROSITE" id="PS00512">
    <property type="entry name" value="ALPHA_GALACTOSIDASE"/>
    <property type="match status" value="1"/>
</dbReference>
<keyword evidence="3 4" id="KW-0326">Glycosidase</keyword>
<dbReference type="InterPro" id="IPR002241">
    <property type="entry name" value="Glyco_hydro_27"/>
</dbReference>
<sequence length="412" mass="46916">MVMRKTIFMICFTSVWNGVCVLENGLARTPPMGWMSWGYYMCGVDCERYPDKCLDERLILSVVDSFYNEGYQEAGYEYIIIDDCWSEKQRDKHGRLVPDAKRFPRGMKYIADYIHERGLKFGMYTNIAAITCMKYPGSKDHFRVDAKTFAEWGVDYLKVDGCFVGEDYLNQAYVKLGSHLNETGRPMVYSCSWPYYIEFIHNNTPNLTAVSAHCNMWRNYHDVSNSWGAIKAIAKYYETNYEILAPHHGPGHWNDPDMLILGTGSLSESQTRVHVAVHAMLSGPLLLSCDMGQITSYERSLLQNLDLIAINQDPLGIMAKPYSLHEPVTMWMKPHFPMKGDIYPSYSVAFVNMGEEDGAVSFAPAQFGLNCTDGYSVMDVFTGVFLKNITLEDEINITVPPEDVILYSLFPL</sequence>